<sequence length="347" mass="37560">MSKYLNKTNLARTIAITTLFSLGLALTACIPFSDQTQNNSPQQANNQRAPSGKDADNIAEQSAKFGSDAKPGHFPREVTHAMGSTTITSEPKRVVVLETGELDSVLAMGLKPVGITTTKGSEPVPSYLADRVKDVATVGTVNEINVEKIAELHPDLILGTQLRAEKLYPQLSAIAPTVFGIRPGFTWKENFLLAGAALGREDKAKEVLAHYDHAATNIKERIEPGTKVTMVRFLPDKLRLYAHKSLIGTVLCDAGFARPKSQDVDQLATEISPEEIDKADADYIFYSSYGDPDATGENKIVSSSAWQNLQATKKGHVHRVDDGLWGLGLGPVGATKIIELLGDFIKH</sequence>
<evidence type="ECO:0000256" key="1">
    <source>
        <dbReference type="ARBA" id="ARBA00004196"/>
    </source>
</evidence>
<feature type="compositionally biased region" description="Polar residues" evidence="5">
    <location>
        <begin position="36"/>
        <end position="49"/>
    </location>
</feature>
<dbReference type="InterPro" id="IPR051313">
    <property type="entry name" value="Bact_iron-sidero_bind"/>
</dbReference>
<evidence type="ECO:0000313" key="9">
    <source>
        <dbReference type="Proteomes" id="UP000249432"/>
    </source>
</evidence>
<evidence type="ECO:0000259" key="7">
    <source>
        <dbReference type="PROSITE" id="PS50983"/>
    </source>
</evidence>
<organism evidence="8 9">
    <name type="scientific">Corynebacterium kroppenstedtii</name>
    <dbReference type="NCBI Taxonomy" id="161879"/>
    <lineage>
        <taxon>Bacteria</taxon>
        <taxon>Bacillati</taxon>
        <taxon>Actinomycetota</taxon>
        <taxon>Actinomycetes</taxon>
        <taxon>Mycobacteriales</taxon>
        <taxon>Corynebacteriaceae</taxon>
        <taxon>Corynebacterium</taxon>
    </lineage>
</organism>
<comment type="subcellular location">
    <subcellularLocation>
        <location evidence="1">Cell envelope</location>
    </subcellularLocation>
</comment>
<dbReference type="Gene3D" id="3.40.50.1980">
    <property type="entry name" value="Nitrogenase molybdenum iron protein domain"/>
    <property type="match status" value="2"/>
</dbReference>
<dbReference type="InterPro" id="IPR002491">
    <property type="entry name" value="ABC_transptr_periplasmic_BD"/>
</dbReference>
<evidence type="ECO:0000313" key="8">
    <source>
        <dbReference type="EMBL" id="PZR04883.1"/>
    </source>
</evidence>
<comment type="caution">
    <text evidence="8">The sequence shown here is derived from an EMBL/GenBank/DDBJ whole genome shotgun (WGS) entry which is preliminary data.</text>
</comment>
<keyword evidence="4 6" id="KW-0732">Signal</keyword>
<proteinExistence type="inferred from homology"/>
<evidence type="ECO:0000256" key="6">
    <source>
        <dbReference type="SAM" id="SignalP"/>
    </source>
</evidence>
<gene>
    <name evidence="8" type="ORF">DI525_05620</name>
</gene>
<evidence type="ECO:0000256" key="3">
    <source>
        <dbReference type="ARBA" id="ARBA00022448"/>
    </source>
</evidence>
<dbReference type="PROSITE" id="PS50983">
    <property type="entry name" value="FE_B12_PBP"/>
    <property type="match status" value="1"/>
</dbReference>
<dbReference type="PANTHER" id="PTHR30532:SF25">
    <property type="entry name" value="IRON(III) DICITRATE-BINDING PERIPLASMIC PROTEIN"/>
    <property type="match status" value="1"/>
</dbReference>
<dbReference type="PROSITE" id="PS51257">
    <property type="entry name" value="PROKAR_LIPOPROTEIN"/>
    <property type="match status" value="1"/>
</dbReference>
<evidence type="ECO:0000256" key="2">
    <source>
        <dbReference type="ARBA" id="ARBA00008814"/>
    </source>
</evidence>
<dbReference type="GO" id="GO:0030288">
    <property type="term" value="C:outer membrane-bounded periplasmic space"/>
    <property type="evidence" value="ECO:0007669"/>
    <property type="project" value="TreeGrafter"/>
</dbReference>
<dbReference type="RefSeq" id="WP_303734787.1">
    <property type="nucleotide sequence ID" value="NZ_CAKZHK010000009.1"/>
</dbReference>
<dbReference type="SUPFAM" id="SSF53807">
    <property type="entry name" value="Helical backbone' metal receptor"/>
    <property type="match status" value="1"/>
</dbReference>
<evidence type="ECO:0000256" key="5">
    <source>
        <dbReference type="SAM" id="MobiDB-lite"/>
    </source>
</evidence>
<evidence type="ECO:0000256" key="4">
    <source>
        <dbReference type="ARBA" id="ARBA00022729"/>
    </source>
</evidence>
<feature type="region of interest" description="Disordered" evidence="5">
    <location>
        <begin position="36"/>
        <end position="56"/>
    </location>
</feature>
<dbReference type="EMBL" id="QFRA01000011">
    <property type="protein sequence ID" value="PZR04883.1"/>
    <property type="molecule type" value="Genomic_DNA"/>
</dbReference>
<protein>
    <submittedName>
        <fullName evidence="8">ABC transporter substrate-binding protein</fullName>
    </submittedName>
</protein>
<reference evidence="8 9" key="1">
    <citation type="submission" date="2017-08" db="EMBL/GenBank/DDBJ databases">
        <title>Infants hospitalized years apart are colonized by the same room-sourced microbial strains.</title>
        <authorList>
            <person name="Brooks B."/>
            <person name="Olm M.R."/>
            <person name="Firek B.A."/>
            <person name="Baker R."/>
            <person name="Thomas B.C."/>
            <person name="Morowitz M.J."/>
            <person name="Banfield J.F."/>
        </authorList>
    </citation>
    <scope>NUCLEOTIDE SEQUENCE [LARGE SCALE GENOMIC DNA]</scope>
    <source>
        <strain evidence="8">S2_003_000_R1_3</strain>
    </source>
</reference>
<dbReference type="AlphaFoldDB" id="A0A2W5SVU4"/>
<dbReference type="GO" id="GO:1901678">
    <property type="term" value="P:iron coordination entity transport"/>
    <property type="evidence" value="ECO:0007669"/>
    <property type="project" value="UniProtKB-ARBA"/>
</dbReference>
<dbReference type="Proteomes" id="UP000249432">
    <property type="component" value="Unassembled WGS sequence"/>
</dbReference>
<comment type="similarity">
    <text evidence="2">Belongs to the bacterial solute-binding protein 8 family.</text>
</comment>
<dbReference type="PANTHER" id="PTHR30532">
    <property type="entry name" value="IRON III DICITRATE-BINDING PERIPLASMIC PROTEIN"/>
    <property type="match status" value="1"/>
</dbReference>
<name>A0A2W5SVU4_9CORY</name>
<dbReference type="Pfam" id="PF01497">
    <property type="entry name" value="Peripla_BP_2"/>
    <property type="match status" value="1"/>
</dbReference>
<dbReference type="CDD" id="cd01146">
    <property type="entry name" value="FhuD"/>
    <property type="match status" value="1"/>
</dbReference>
<feature type="chain" id="PRO_5039058396" evidence="6">
    <location>
        <begin position="28"/>
        <end position="347"/>
    </location>
</feature>
<feature type="signal peptide" evidence="6">
    <location>
        <begin position="1"/>
        <end position="27"/>
    </location>
</feature>
<keyword evidence="3" id="KW-0813">Transport</keyword>
<feature type="domain" description="Fe/B12 periplasmic-binding" evidence="7">
    <location>
        <begin position="93"/>
        <end position="347"/>
    </location>
</feature>
<accession>A0A2W5SVU4</accession>